<evidence type="ECO:0000256" key="1">
    <source>
        <dbReference type="ARBA" id="ARBA00001974"/>
    </source>
</evidence>
<evidence type="ECO:0000256" key="5">
    <source>
        <dbReference type="ARBA" id="ARBA00023002"/>
    </source>
</evidence>
<dbReference type="Gene3D" id="2.40.110.10">
    <property type="entry name" value="Butyryl-CoA Dehydrogenase, subunit A, domain 2"/>
    <property type="match status" value="1"/>
</dbReference>
<keyword evidence="5" id="KW-0560">Oxidoreductase</keyword>
<evidence type="ECO:0000313" key="8">
    <source>
        <dbReference type="EMBL" id="MCE7508064.1"/>
    </source>
</evidence>
<dbReference type="Pfam" id="PF02771">
    <property type="entry name" value="Acyl-CoA_dh_N"/>
    <property type="match status" value="1"/>
</dbReference>
<evidence type="ECO:0000259" key="7">
    <source>
        <dbReference type="Pfam" id="PF02771"/>
    </source>
</evidence>
<proteinExistence type="inferred from homology"/>
<dbReference type="InterPro" id="IPR036250">
    <property type="entry name" value="AcylCo_DH-like_C"/>
</dbReference>
<organism evidence="8 9">
    <name type="scientific">Alloalcanivorax xenomutans</name>
    <dbReference type="NCBI Taxonomy" id="1094342"/>
    <lineage>
        <taxon>Bacteria</taxon>
        <taxon>Pseudomonadati</taxon>
        <taxon>Pseudomonadota</taxon>
        <taxon>Gammaproteobacteria</taxon>
        <taxon>Oceanospirillales</taxon>
        <taxon>Alcanivoracaceae</taxon>
        <taxon>Alloalcanivorax</taxon>
    </lineage>
</organism>
<dbReference type="Gene3D" id="1.10.540.10">
    <property type="entry name" value="Acyl-CoA dehydrogenase/oxidase, N-terminal domain"/>
    <property type="match status" value="1"/>
</dbReference>
<dbReference type="SUPFAM" id="SSF47203">
    <property type="entry name" value="Acyl-CoA dehydrogenase C-terminal domain-like"/>
    <property type="match status" value="1"/>
</dbReference>
<dbReference type="EMBL" id="JAJVKT010000005">
    <property type="protein sequence ID" value="MCE7508064.1"/>
    <property type="molecule type" value="Genomic_DNA"/>
</dbReference>
<dbReference type="AlphaFoldDB" id="A0A9Q3ZFI3"/>
<gene>
    <name evidence="8" type="ORF">LZG35_05400</name>
</gene>
<evidence type="ECO:0000256" key="2">
    <source>
        <dbReference type="ARBA" id="ARBA00009347"/>
    </source>
</evidence>
<dbReference type="PANTHER" id="PTHR43884:SF20">
    <property type="entry name" value="ACYL-COA DEHYDROGENASE FADE28"/>
    <property type="match status" value="1"/>
</dbReference>
<evidence type="ECO:0000259" key="6">
    <source>
        <dbReference type="Pfam" id="PF00441"/>
    </source>
</evidence>
<reference evidence="8" key="1">
    <citation type="submission" date="2022-01" db="EMBL/GenBank/DDBJ databases">
        <authorList>
            <person name="Karlyshev A.V."/>
            <person name="Jaspars M."/>
        </authorList>
    </citation>
    <scope>NUCLEOTIDE SEQUENCE</scope>
    <source>
        <strain evidence="8">AGSA3-2</strain>
    </source>
</reference>
<evidence type="ECO:0000313" key="9">
    <source>
        <dbReference type="Proteomes" id="UP001107961"/>
    </source>
</evidence>
<keyword evidence="4" id="KW-0274">FAD</keyword>
<keyword evidence="9" id="KW-1185">Reference proteome</keyword>
<protein>
    <submittedName>
        <fullName evidence="8">Acyl-CoA dehydrogenase family protein</fullName>
    </submittedName>
</protein>
<comment type="cofactor">
    <cofactor evidence="1">
        <name>FAD</name>
        <dbReference type="ChEBI" id="CHEBI:57692"/>
    </cofactor>
</comment>
<dbReference type="GO" id="GO:0050660">
    <property type="term" value="F:flavin adenine dinucleotide binding"/>
    <property type="evidence" value="ECO:0007669"/>
    <property type="project" value="InterPro"/>
</dbReference>
<evidence type="ECO:0000256" key="3">
    <source>
        <dbReference type="ARBA" id="ARBA00022630"/>
    </source>
</evidence>
<feature type="domain" description="Acyl-CoA dehydrogenase/oxidase C-terminal" evidence="6">
    <location>
        <begin position="224"/>
        <end position="365"/>
    </location>
</feature>
<name>A0A9Q3ZFI3_9GAMM</name>
<dbReference type="Pfam" id="PF00441">
    <property type="entry name" value="Acyl-CoA_dh_1"/>
    <property type="match status" value="1"/>
</dbReference>
<dbReference type="SUPFAM" id="SSF56645">
    <property type="entry name" value="Acyl-CoA dehydrogenase NM domain-like"/>
    <property type="match status" value="1"/>
</dbReference>
<dbReference type="GO" id="GO:0003995">
    <property type="term" value="F:acyl-CoA dehydrogenase activity"/>
    <property type="evidence" value="ECO:0007669"/>
    <property type="project" value="TreeGrafter"/>
</dbReference>
<dbReference type="InterPro" id="IPR013786">
    <property type="entry name" value="AcylCoA_DH/ox_N"/>
</dbReference>
<comment type="caution">
    <text evidence="8">The sequence shown here is derived from an EMBL/GenBank/DDBJ whole genome shotgun (WGS) entry which is preliminary data.</text>
</comment>
<keyword evidence="3" id="KW-0285">Flavoprotein</keyword>
<dbReference type="InterPro" id="IPR046373">
    <property type="entry name" value="Acyl-CoA_Oxase/DH_mid-dom_sf"/>
</dbReference>
<dbReference type="RefSeq" id="WP_080531713.1">
    <property type="nucleotide sequence ID" value="NZ_CBDDTQ010000003.1"/>
</dbReference>
<evidence type="ECO:0000256" key="4">
    <source>
        <dbReference type="ARBA" id="ARBA00022827"/>
    </source>
</evidence>
<dbReference type="CDD" id="cd00567">
    <property type="entry name" value="ACAD"/>
    <property type="match status" value="1"/>
</dbReference>
<comment type="similarity">
    <text evidence="2">Belongs to the acyl-CoA dehydrogenase family.</text>
</comment>
<dbReference type="InterPro" id="IPR037069">
    <property type="entry name" value="AcylCoA_DH/ox_N_sf"/>
</dbReference>
<dbReference type="Proteomes" id="UP001107961">
    <property type="component" value="Unassembled WGS sequence"/>
</dbReference>
<dbReference type="KEGG" id="axe:P40_20435"/>
<dbReference type="InterPro" id="IPR009075">
    <property type="entry name" value="AcylCo_DH/oxidase_C"/>
</dbReference>
<sequence>MAFLNDETRVMLEDSVDKFLGAHYDFHQRRAWVEQEPGYNREHWQQFAELGWLGLPFAERHGGLGGDIPDTLGLMRRFGGALVVEPYLSVVGLGGQAIAWADNHDVADSLLPELIAGKAMPVLAWEESISRGNPEHLATSARRIDGGWRLEGEKVAVVGGDLASHFVVSAQAFEDDAGPVVELFLVHADELQVTGFPTMDGHRGARLTLAAVDVDETRRLTRDGRGAGVLRQVLEQGIMMMAAEAVGAMQALLRRTLDYTRTRRQFGVPIASFQVLQHRMVDMHIAMKNLEHLLDAVAGRWQQAPSHARDSALLKAQLCQSGRYVGQQAVQLHGGIGMTDELDVGHYFKRLTALGLLFGDESYHLKRAWAAL</sequence>
<accession>A0A9Q3ZFI3</accession>
<dbReference type="PANTHER" id="PTHR43884">
    <property type="entry name" value="ACYL-COA DEHYDROGENASE"/>
    <property type="match status" value="1"/>
</dbReference>
<dbReference type="InterPro" id="IPR009100">
    <property type="entry name" value="AcylCoA_DH/oxidase_NM_dom_sf"/>
</dbReference>
<dbReference type="Gene3D" id="1.20.140.10">
    <property type="entry name" value="Butyryl-CoA Dehydrogenase, subunit A, domain 3"/>
    <property type="match status" value="1"/>
</dbReference>
<feature type="domain" description="Acyl-CoA dehydrogenase/oxidase N-terminal" evidence="7">
    <location>
        <begin position="7"/>
        <end position="118"/>
    </location>
</feature>